<feature type="signal peptide" evidence="1">
    <location>
        <begin position="1"/>
        <end position="18"/>
    </location>
</feature>
<protein>
    <submittedName>
        <fullName evidence="3">Endonuclease/exonuclease/phosphatase family protein</fullName>
    </submittedName>
</protein>
<dbReference type="InterPro" id="IPR036691">
    <property type="entry name" value="Endo/exonu/phosph_ase_sf"/>
</dbReference>
<dbReference type="GO" id="GO:0000175">
    <property type="term" value="F:3'-5'-RNA exonuclease activity"/>
    <property type="evidence" value="ECO:0007669"/>
    <property type="project" value="TreeGrafter"/>
</dbReference>
<dbReference type="Pfam" id="PF03372">
    <property type="entry name" value="Exo_endo_phos"/>
    <property type="match status" value="1"/>
</dbReference>
<proteinExistence type="predicted"/>
<dbReference type="GO" id="GO:0004519">
    <property type="term" value="F:endonuclease activity"/>
    <property type="evidence" value="ECO:0007669"/>
    <property type="project" value="UniProtKB-KW"/>
</dbReference>
<sequence>MKFFTSILLLLTVTVASAEELTLMSYNIRLDLASDAPNNWDNRKEQLAAQVVITSPDILGIQEGLPHQVSFLDEQLADYSYLGVGRDDGKSAGEFSALFYRKDKYKILDSGTFWLSDTPDEPSFGWGASYRRICTYAHFKNKESGNSYWVFNTHLDHQVAAARLNGVKLILDRISKNVSEGEQYFLMGDLNATPDLAPIKLISKSMIDGHRHSKTPSFGQTGTMNNFDTQTVPSRRIDYIFSSRSAGAPDRFGTLSDLVDGRFISDHFPVVATFTLQD</sequence>
<dbReference type="Proteomes" id="UP000617628">
    <property type="component" value="Unassembled WGS sequence"/>
</dbReference>
<evidence type="ECO:0000313" key="3">
    <source>
        <dbReference type="EMBL" id="MBK1875565.1"/>
    </source>
</evidence>
<keyword evidence="1" id="KW-0732">Signal</keyword>
<reference evidence="3" key="1">
    <citation type="submission" date="2021-01" db="EMBL/GenBank/DDBJ databases">
        <title>Modified the classification status of verrucomicrobia.</title>
        <authorList>
            <person name="Feng X."/>
        </authorList>
    </citation>
    <scope>NUCLEOTIDE SEQUENCE</scope>
    <source>
        <strain evidence="3">KCTC 13126</strain>
    </source>
</reference>
<keyword evidence="3" id="KW-0540">Nuclease</keyword>
<keyword evidence="3" id="KW-0255">Endonuclease</keyword>
<feature type="domain" description="Endonuclease/exonuclease/phosphatase" evidence="2">
    <location>
        <begin position="24"/>
        <end position="267"/>
    </location>
</feature>
<feature type="chain" id="PRO_5037066624" evidence="1">
    <location>
        <begin position="19"/>
        <end position="278"/>
    </location>
</feature>
<organism evidence="3 4">
    <name type="scientific">Pelagicoccus mobilis</name>
    <dbReference type="NCBI Taxonomy" id="415221"/>
    <lineage>
        <taxon>Bacteria</taxon>
        <taxon>Pseudomonadati</taxon>
        <taxon>Verrucomicrobiota</taxon>
        <taxon>Opitutia</taxon>
        <taxon>Puniceicoccales</taxon>
        <taxon>Pelagicoccaceae</taxon>
        <taxon>Pelagicoccus</taxon>
    </lineage>
</organism>
<dbReference type="AlphaFoldDB" id="A0A934RUB8"/>
<evidence type="ECO:0000313" key="4">
    <source>
        <dbReference type="Proteomes" id="UP000617628"/>
    </source>
</evidence>
<gene>
    <name evidence="3" type="ORF">JIN87_01730</name>
</gene>
<accession>A0A934RUB8</accession>
<dbReference type="CDD" id="cd09083">
    <property type="entry name" value="EEP-1"/>
    <property type="match status" value="1"/>
</dbReference>
<name>A0A934RUB8_9BACT</name>
<comment type="caution">
    <text evidence="3">The sequence shown here is derived from an EMBL/GenBank/DDBJ whole genome shotgun (WGS) entry which is preliminary data.</text>
</comment>
<dbReference type="SUPFAM" id="SSF56219">
    <property type="entry name" value="DNase I-like"/>
    <property type="match status" value="1"/>
</dbReference>
<dbReference type="InterPro" id="IPR050410">
    <property type="entry name" value="CCR4/nocturin_mRNA_transcr"/>
</dbReference>
<dbReference type="RefSeq" id="WP_200353783.1">
    <property type="nucleotide sequence ID" value="NZ_JAENIL010000003.1"/>
</dbReference>
<dbReference type="InterPro" id="IPR005135">
    <property type="entry name" value="Endo/exonuclease/phosphatase"/>
</dbReference>
<dbReference type="PANTHER" id="PTHR12121">
    <property type="entry name" value="CARBON CATABOLITE REPRESSOR PROTEIN 4"/>
    <property type="match status" value="1"/>
</dbReference>
<keyword evidence="3" id="KW-0378">Hydrolase</keyword>
<evidence type="ECO:0000256" key="1">
    <source>
        <dbReference type="SAM" id="SignalP"/>
    </source>
</evidence>
<dbReference type="EMBL" id="JAENIL010000003">
    <property type="protein sequence ID" value="MBK1875565.1"/>
    <property type="molecule type" value="Genomic_DNA"/>
</dbReference>
<keyword evidence="4" id="KW-1185">Reference proteome</keyword>
<dbReference type="Gene3D" id="3.60.10.10">
    <property type="entry name" value="Endonuclease/exonuclease/phosphatase"/>
    <property type="match status" value="1"/>
</dbReference>
<dbReference type="PANTHER" id="PTHR12121:SF36">
    <property type="entry name" value="ENDONUCLEASE_EXONUCLEASE_PHOSPHATASE DOMAIN-CONTAINING PROTEIN"/>
    <property type="match status" value="1"/>
</dbReference>
<evidence type="ECO:0000259" key="2">
    <source>
        <dbReference type="Pfam" id="PF03372"/>
    </source>
</evidence>